<organism evidence="2">
    <name type="scientific">Opuntia streptacantha</name>
    <name type="common">Prickly pear cactus</name>
    <name type="synonym">Opuntia cardona</name>
    <dbReference type="NCBI Taxonomy" id="393608"/>
    <lineage>
        <taxon>Eukaryota</taxon>
        <taxon>Viridiplantae</taxon>
        <taxon>Streptophyta</taxon>
        <taxon>Embryophyta</taxon>
        <taxon>Tracheophyta</taxon>
        <taxon>Spermatophyta</taxon>
        <taxon>Magnoliopsida</taxon>
        <taxon>eudicotyledons</taxon>
        <taxon>Gunneridae</taxon>
        <taxon>Pentapetalae</taxon>
        <taxon>Caryophyllales</taxon>
        <taxon>Cactineae</taxon>
        <taxon>Cactaceae</taxon>
        <taxon>Opuntioideae</taxon>
        <taxon>Opuntia</taxon>
    </lineage>
</organism>
<feature type="transmembrane region" description="Helical" evidence="1">
    <location>
        <begin position="20"/>
        <end position="40"/>
    </location>
</feature>
<evidence type="ECO:0000256" key="1">
    <source>
        <dbReference type="SAM" id="Phobius"/>
    </source>
</evidence>
<reference evidence="2" key="1">
    <citation type="journal article" date="2013" name="J. Plant Res.">
        <title>Effect of fungi and light on seed germination of three Opuntia species from semiarid lands of central Mexico.</title>
        <authorList>
            <person name="Delgado-Sanchez P."/>
            <person name="Jimenez-Bremont J.F."/>
            <person name="Guerrero-Gonzalez Mde L."/>
            <person name="Flores J."/>
        </authorList>
    </citation>
    <scope>NUCLEOTIDE SEQUENCE</scope>
    <source>
        <tissue evidence="2">Cladode</tissue>
    </source>
</reference>
<evidence type="ECO:0000313" key="2">
    <source>
        <dbReference type="EMBL" id="MBA4630938.1"/>
    </source>
</evidence>
<sequence length="101" mass="11725">MTFNADESFQHLQLIPLKAGSVMVLIKIRTELAVLLFYILHLTFRRYDVKSTPMISLKNKKNLFKPTKISLEKPPFAVMKEEGNHIKSQKNSALPYDFLCR</sequence>
<proteinExistence type="predicted"/>
<name>A0A7C8YZW1_OPUST</name>
<protein>
    <submittedName>
        <fullName evidence="2">Uncharacterized protein</fullName>
    </submittedName>
</protein>
<keyword evidence="1" id="KW-0472">Membrane</keyword>
<keyword evidence="1" id="KW-0812">Transmembrane</keyword>
<dbReference type="AlphaFoldDB" id="A0A7C8YZW1"/>
<keyword evidence="1" id="KW-1133">Transmembrane helix</keyword>
<dbReference type="EMBL" id="GISG01075922">
    <property type="protein sequence ID" value="MBA4630938.1"/>
    <property type="molecule type" value="Transcribed_RNA"/>
</dbReference>
<accession>A0A7C8YZW1</accession>
<reference evidence="2" key="2">
    <citation type="submission" date="2020-07" db="EMBL/GenBank/DDBJ databases">
        <authorList>
            <person name="Vera ALvarez R."/>
            <person name="Arias-Moreno D.M."/>
            <person name="Jimenez-Jacinto V."/>
            <person name="Jimenez-Bremont J.F."/>
            <person name="Swaminathan K."/>
            <person name="Moose S.P."/>
            <person name="Guerrero-Gonzalez M.L."/>
            <person name="Marino-Ramirez L."/>
            <person name="Landsman D."/>
            <person name="Rodriguez-Kessler M."/>
            <person name="Delgado-Sanchez P."/>
        </authorList>
    </citation>
    <scope>NUCLEOTIDE SEQUENCE</scope>
    <source>
        <tissue evidence="2">Cladode</tissue>
    </source>
</reference>